<evidence type="ECO:0000313" key="3">
    <source>
        <dbReference type="EMBL" id="NEG54656.1"/>
    </source>
</evidence>
<gene>
    <name evidence="3" type="ORF">GFD21_02425</name>
</gene>
<feature type="transmembrane region" description="Helical" evidence="2">
    <location>
        <begin position="164"/>
        <end position="188"/>
    </location>
</feature>
<feature type="compositionally biased region" description="Low complexity" evidence="1">
    <location>
        <begin position="36"/>
        <end position="50"/>
    </location>
</feature>
<evidence type="ECO:0000256" key="1">
    <source>
        <dbReference type="SAM" id="MobiDB-lite"/>
    </source>
</evidence>
<organism evidence="3 4">
    <name type="scientific">Bifidobacterium platyrrhinorum</name>
    <dbReference type="NCBI Taxonomy" id="2661628"/>
    <lineage>
        <taxon>Bacteria</taxon>
        <taxon>Bacillati</taxon>
        <taxon>Actinomycetota</taxon>
        <taxon>Actinomycetes</taxon>
        <taxon>Bifidobacteriales</taxon>
        <taxon>Bifidobacteriaceae</taxon>
        <taxon>Bifidobacterium</taxon>
    </lineage>
</organism>
<evidence type="ECO:0000256" key="2">
    <source>
        <dbReference type="SAM" id="Phobius"/>
    </source>
</evidence>
<sequence length="309" mass="32738">MVREPGPTHLHGAPPRTKPGGHLHAFDGSGKPMRHATPGAATPDAATAAPQSRNEGMLRRAIMNEYAKMHRLKVLPLYILMPVGIIGATMFESLGAGLTRHLTDTDGTAWKLVTACMGAGFSMLMPILLAVIASRQADIEHLGNGWLFQSTAGLAPGRLCRIKFIATGLPVILVSLLAVMVTTGFALAVGVTGPVPWLRLAGYAVAVTTVSLIVLAVQLLIASRVENQLAGIGIGLIGFLLANFAGAFPDWLAYPTLWGAYAKIMPAGYQGESLVWNDTSYAAVGVLAVIAAVMFLWITARFDRMEARS</sequence>
<comment type="caution">
    <text evidence="3">The sequence shown here is derived from an EMBL/GenBank/DDBJ whole genome shotgun (WGS) entry which is preliminary data.</text>
</comment>
<feature type="transmembrane region" description="Helical" evidence="2">
    <location>
        <begin position="110"/>
        <end position="132"/>
    </location>
</feature>
<protein>
    <submittedName>
        <fullName evidence="3">Lantibiotic ABC transporter permease</fullName>
    </submittedName>
</protein>
<reference evidence="3 4" key="1">
    <citation type="submission" date="2019-10" db="EMBL/GenBank/DDBJ databases">
        <title>Bifidobacterium from non-human primates.</title>
        <authorList>
            <person name="Modesto M."/>
        </authorList>
    </citation>
    <scope>NUCLEOTIDE SEQUENCE [LARGE SCALE GENOMIC DNA]</scope>
    <source>
        <strain evidence="3 4">SMA15</strain>
    </source>
</reference>
<keyword evidence="2" id="KW-1133">Transmembrane helix</keyword>
<feature type="transmembrane region" description="Helical" evidence="2">
    <location>
        <begin position="229"/>
        <end position="248"/>
    </location>
</feature>
<keyword evidence="4" id="KW-1185">Reference proteome</keyword>
<dbReference type="AlphaFoldDB" id="A0A6L9SQ32"/>
<name>A0A6L9SQ32_9BIFI</name>
<feature type="transmembrane region" description="Helical" evidence="2">
    <location>
        <begin position="77"/>
        <end position="98"/>
    </location>
</feature>
<dbReference type="EMBL" id="WHZV01000001">
    <property type="protein sequence ID" value="NEG54656.1"/>
    <property type="molecule type" value="Genomic_DNA"/>
</dbReference>
<feature type="transmembrane region" description="Helical" evidence="2">
    <location>
        <begin position="200"/>
        <end position="222"/>
    </location>
</feature>
<accession>A0A6L9SQ32</accession>
<dbReference type="Proteomes" id="UP000483293">
    <property type="component" value="Unassembled WGS sequence"/>
</dbReference>
<keyword evidence="2" id="KW-0812">Transmembrane</keyword>
<feature type="region of interest" description="Disordered" evidence="1">
    <location>
        <begin position="1"/>
        <end position="52"/>
    </location>
</feature>
<dbReference type="Pfam" id="PF12730">
    <property type="entry name" value="ABC2_membrane_4"/>
    <property type="match status" value="1"/>
</dbReference>
<proteinExistence type="predicted"/>
<keyword evidence="2" id="KW-0472">Membrane</keyword>
<feature type="transmembrane region" description="Helical" evidence="2">
    <location>
        <begin position="281"/>
        <end position="300"/>
    </location>
</feature>
<evidence type="ECO:0000313" key="4">
    <source>
        <dbReference type="Proteomes" id="UP000483293"/>
    </source>
</evidence>